<evidence type="ECO:0000259" key="6">
    <source>
        <dbReference type="Pfam" id="PF08240"/>
    </source>
</evidence>
<dbReference type="Pfam" id="PF00107">
    <property type="entry name" value="ADH_zinc_N"/>
    <property type="match status" value="1"/>
</dbReference>
<dbReference type="Proteomes" id="UP000807825">
    <property type="component" value="Unassembled WGS sequence"/>
</dbReference>
<dbReference type="GO" id="GO:0008270">
    <property type="term" value="F:zinc ion binding"/>
    <property type="evidence" value="ECO:0007669"/>
    <property type="project" value="InterPro"/>
</dbReference>
<keyword evidence="3" id="KW-0560">Oxidoreductase</keyword>
<evidence type="ECO:0000259" key="5">
    <source>
        <dbReference type="Pfam" id="PF00107"/>
    </source>
</evidence>
<dbReference type="Gene3D" id="3.40.50.720">
    <property type="entry name" value="NAD(P)-binding Rossmann-like Domain"/>
    <property type="match status" value="1"/>
</dbReference>
<name>A0A9D6V0L7_9BACT</name>
<dbReference type="PANTHER" id="PTHR43401:SF2">
    <property type="entry name" value="L-THREONINE 3-DEHYDROGENASE"/>
    <property type="match status" value="1"/>
</dbReference>
<evidence type="ECO:0000256" key="1">
    <source>
        <dbReference type="ARBA" id="ARBA00022723"/>
    </source>
</evidence>
<accession>A0A9D6V0L7</accession>
<evidence type="ECO:0000313" key="7">
    <source>
        <dbReference type="EMBL" id="MBI5249167.1"/>
    </source>
</evidence>
<dbReference type="SUPFAM" id="SSF51735">
    <property type="entry name" value="NAD(P)-binding Rossmann-fold domains"/>
    <property type="match status" value="1"/>
</dbReference>
<feature type="domain" description="Alcohol dehydrogenase-like C-terminal" evidence="5">
    <location>
        <begin position="146"/>
        <end position="273"/>
    </location>
</feature>
<dbReference type="PROSITE" id="PS00059">
    <property type="entry name" value="ADH_ZINC"/>
    <property type="match status" value="1"/>
</dbReference>
<proteinExistence type="inferred from homology"/>
<gene>
    <name evidence="7" type="ORF">HY912_06705</name>
</gene>
<dbReference type="Gene3D" id="3.90.180.10">
    <property type="entry name" value="Medium-chain alcohol dehydrogenases, catalytic domain"/>
    <property type="match status" value="1"/>
</dbReference>
<protein>
    <submittedName>
        <fullName evidence="7">Alcohol dehydrogenase catalytic domain-containing protein</fullName>
    </submittedName>
</protein>
<dbReference type="InterPro" id="IPR036291">
    <property type="entry name" value="NAD(P)-bd_dom_sf"/>
</dbReference>
<dbReference type="PANTHER" id="PTHR43401">
    <property type="entry name" value="L-THREONINE 3-DEHYDROGENASE"/>
    <property type="match status" value="1"/>
</dbReference>
<sequence length="314" mass="33639">MVKVHSSGICGSDVLEWYRLPKAPLVLGHEIAGEISQVGDAVSQWKMGDRVFVSHHVPCNMCHYCVSGHHSVCDTLASTNFDPGGFAEYIRVPAINVRNGVYKLPDSMTYDEAVFIEPLACVIRGQEHAGWMPGRRVLVIGSGIAGIMHIQLARVAGASRVIAVDVNESRLQAALKFGADAALPAGDDLIDRVKQSNDGRLADLVITCTGAVSALQQAFSAVDRGGTILFFAPSDPGAKVDMPFNALWRHEVTMTSSYAGSPRDMMAAIELISSGRIKVNEMITHKLPLAKTAEGFGLVVGAGESMKVIIEPQE</sequence>
<dbReference type="InterPro" id="IPR050129">
    <property type="entry name" value="Zn_alcohol_dh"/>
</dbReference>
<keyword evidence="1 4" id="KW-0479">Metal-binding</keyword>
<dbReference type="Pfam" id="PF08240">
    <property type="entry name" value="ADH_N"/>
    <property type="match status" value="1"/>
</dbReference>
<comment type="similarity">
    <text evidence="4">Belongs to the zinc-containing alcohol dehydrogenase family.</text>
</comment>
<dbReference type="InterPro" id="IPR011032">
    <property type="entry name" value="GroES-like_sf"/>
</dbReference>
<evidence type="ECO:0000256" key="3">
    <source>
        <dbReference type="ARBA" id="ARBA00023002"/>
    </source>
</evidence>
<dbReference type="InterPro" id="IPR013149">
    <property type="entry name" value="ADH-like_C"/>
</dbReference>
<dbReference type="GO" id="GO:0016491">
    <property type="term" value="F:oxidoreductase activity"/>
    <property type="evidence" value="ECO:0007669"/>
    <property type="project" value="UniProtKB-KW"/>
</dbReference>
<evidence type="ECO:0000256" key="4">
    <source>
        <dbReference type="RuleBase" id="RU361277"/>
    </source>
</evidence>
<reference evidence="7" key="1">
    <citation type="submission" date="2020-07" db="EMBL/GenBank/DDBJ databases">
        <title>Huge and variable diversity of episymbiotic CPR bacteria and DPANN archaea in groundwater ecosystems.</title>
        <authorList>
            <person name="He C.Y."/>
            <person name="Keren R."/>
            <person name="Whittaker M."/>
            <person name="Farag I.F."/>
            <person name="Doudna J."/>
            <person name="Cate J.H.D."/>
            <person name="Banfield J.F."/>
        </authorList>
    </citation>
    <scope>NUCLEOTIDE SEQUENCE</scope>
    <source>
        <strain evidence="7">NC_groundwater_1664_Pr3_B-0.1um_52_9</strain>
    </source>
</reference>
<dbReference type="InterPro" id="IPR002328">
    <property type="entry name" value="ADH_Zn_CS"/>
</dbReference>
<organism evidence="7 8">
    <name type="scientific">Desulfomonile tiedjei</name>
    <dbReference type="NCBI Taxonomy" id="2358"/>
    <lineage>
        <taxon>Bacteria</taxon>
        <taxon>Pseudomonadati</taxon>
        <taxon>Thermodesulfobacteriota</taxon>
        <taxon>Desulfomonilia</taxon>
        <taxon>Desulfomonilales</taxon>
        <taxon>Desulfomonilaceae</taxon>
        <taxon>Desulfomonile</taxon>
    </lineage>
</organism>
<dbReference type="InterPro" id="IPR013154">
    <property type="entry name" value="ADH-like_N"/>
</dbReference>
<dbReference type="SUPFAM" id="SSF50129">
    <property type="entry name" value="GroES-like"/>
    <property type="match status" value="1"/>
</dbReference>
<dbReference type="AlphaFoldDB" id="A0A9D6V0L7"/>
<comment type="caution">
    <text evidence="7">The sequence shown here is derived from an EMBL/GenBank/DDBJ whole genome shotgun (WGS) entry which is preliminary data.</text>
</comment>
<keyword evidence="2 4" id="KW-0862">Zinc</keyword>
<evidence type="ECO:0000313" key="8">
    <source>
        <dbReference type="Proteomes" id="UP000807825"/>
    </source>
</evidence>
<evidence type="ECO:0000256" key="2">
    <source>
        <dbReference type="ARBA" id="ARBA00022833"/>
    </source>
</evidence>
<dbReference type="EMBL" id="JACRDE010000187">
    <property type="protein sequence ID" value="MBI5249167.1"/>
    <property type="molecule type" value="Genomic_DNA"/>
</dbReference>
<comment type="cofactor">
    <cofactor evidence="4">
        <name>Zn(2+)</name>
        <dbReference type="ChEBI" id="CHEBI:29105"/>
    </cofactor>
</comment>
<feature type="domain" description="Alcohol dehydrogenase-like N-terminal" evidence="6">
    <location>
        <begin position="2"/>
        <end position="96"/>
    </location>
</feature>